<evidence type="ECO:0000313" key="2">
    <source>
        <dbReference type="EMBL" id="KAF8410263.1"/>
    </source>
</evidence>
<name>A0A835DN32_TETSI</name>
<accession>A0A835DN32</accession>
<protein>
    <submittedName>
        <fullName evidence="2">Uncharacterized protein</fullName>
    </submittedName>
</protein>
<feature type="region of interest" description="Disordered" evidence="1">
    <location>
        <begin position="626"/>
        <end position="652"/>
    </location>
</feature>
<dbReference type="OMA" id="SSKDTRC"/>
<feature type="region of interest" description="Disordered" evidence="1">
    <location>
        <begin position="769"/>
        <end position="814"/>
    </location>
</feature>
<comment type="caution">
    <text evidence="2">The sequence shown here is derived from an EMBL/GenBank/DDBJ whole genome shotgun (WGS) entry which is preliminary data.</text>
</comment>
<keyword evidence="3" id="KW-1185">Reference proteome</keyword>
<dbReference type="AlphaFoldDB" id="A0A835DN32"/>
<evidence type="ECO:0000313" key="3">
    <source>
        <dbReference type="Proteomes" id="UP000655225"/>
    </source>
</evidence>
<feature type="compositionally biased region" description="Basic and acidic residues" evidence="1">
    <location>
        <begin position="236"/>
        <end position="254"/>
    </location>
</feature>
<dbReference type="EMBL" id="JABCRI010000002">
    <property type="protein sequence ID" value="KAF8410263.1"/>
    <property type="molecule type" value="Genomic_DNA"/>
</dbReference>
<feature type="compositionally biased region" description="Polar residues" evidence="1">
    <location>
        <begin position="530"/>
        <end position="542"/>
    </location>
</feature>
<feature type="compositionally biased region" description="Polar residues" evidence="1">
    <location>
        <begin position="418"/>
        <end position="441"/>
    </location>
</feature>
<organism evidence="2 3">
    <name type="scientific">Tetracentron sinense</name>
    <name type="common">Spur-leaf</name>
    <dbReference type="NCBI Taxonomy" id="13715"/>
    <lineage>
        <taxon>Eukaryota</taxon>
        <taxon>Viridiplantae</taxon>
        <taxon>Streptophyta</taxon>
        <taxon>Embryophyta</taxon>
        <taxon>Tracheophyta</taxon>
        <taxon>Spermatophyta</taxon>
        <taxon>Magnoliopsida</taxon>
        <taxon>Trochodendrales</taxon>
        <taxon>Trochodendraceae</taxon>
        <taxon>Tetracentron</taxon>
    </lineage>
</organism>
<feature type="compositionally biased region" description="Basic and acidic residues" evidence="1">
    <location>
        <begin position="772"/>
        <end position="781"/>
    </location>
</feature>
<dbReference type="PANTHER" id="PTHR37241:SF1">
    <property type="entry name" value="NEUROFILAMENT HEAVY PROTEIN"/>
    <property type="match status" value="1"/>
</dbReference>
<dbReference type="PANTHER" id="PTHR37241">
    <property type="entry name" value="NEUROFILAMENT HEAVY PROTEIN"/>
    <property type="match status" value="1"/>
</dbReference>
<feature type="compositionally biased region" description="Basic and acidic residues" evidence="1">
    <location>
        <begin position="274"/>
        <end position="292"/>
    </location>
</feature>
<dbReference type="OrthoDB" id="785936at2759"/>
<dbReference type="Proteomes" id="UP000655225">
    <property type="component" value="Unassembled WGS sequence"/>
</dbReference>
<feature type="region of interest" description="Disordered" evidence="1">
    <location>
        <begin position="89"/>
        <end position="108"/>
    </location>
</feature>
<reference evidence="2 3" key="1">
    <citation type="submission" date="2020-04" db="EMBL/GenBank/DDBJ databases">
        <title>Plant Genome Project.</title>
        <authorList>
            <person name="Zhang R.-G."/>
        </authorList>
    </citation>
    <scope>NUCLEOTIDE SEQUENCE [LARGE SCALE GENOMIC DNA]</scope>
    <source>
        <strain evidence="2">YNK0</strain>
        <tissue evidence="2">Leaf</tissue>
    </source>
</reference>
<feature type="region of interest" description="Disordered" evidence="1">
    <location>
        <begin position="274"/>
        <end position="335"/>
    </location>
</feature>
<gene>
    <name evidence="2" type="ORF">HHK36_002788</name>
</gene>
<feature type="compositionally biased region" description="Basic and acidic residues" evidence="1">
    <location>
        <begin position="456"/>
        <end position="492"/>
    </location>
</feature>
<proteinExistence type="predicted"/>
<feature type="region of interest" description="Disordered" evidence="1">
    <location>
        <begin position="233"/>
        <end position="259"/>
    </location>
</feature>
<evidence type="ECO:0000256" key="1">
    <source>
        <dbReference type="SAM" id="MobiDB-lite"/>
    </source>
</evidence>
<feature type="region of interest" description="Disordered" evidence="1">
    <location>
        <begin position="402"/>
        <end position="560"/>
    </location>
</feature>
<sequence>MENFESMQLNNEDDDEFYEKIEAPKFVDLKAPDLSLPDDRSWFCLRVGCDQKHEEEMDPDALYKSFVIRVMAARSPNLRLRKALNKQAPSTNMKCPLSAPAKSSKARISRLTTATSISQKMGDAKVKVHFPPKLNSTPNDKAKQSSIAAKALTTPVYKKRLLNPNPFQSVRRSKTKVAVPKNRAVAKTLVFQTSKKTETMKNSLECRTPVTEICAGLKKLEITSQRKHVLQNSCKSSKDTRCDPNKSLPSDRSRTKLSTCKVKTRAEMQYSCKSSKDTRCDPNKSLPSDRSRTQLSTCKVKTRAEMRNSCKSSKDTRSNPSKPLPSDRSRTQLSTCKAKTRADVSFKSQEVKFSRCLKRKVNANVPKCHGSGAQKGVTNESSHMEIECISRDDSLEVCSVSGSARSNESNGPEECLISANTSTKLVSTNATREESIPSSVGSPVRENPQPELPDVPIHKVSSEKGLEEKDPPKFQSSKGERDESNKGSEHEGYIGLNSEEGKISEEDLVNQTSKGGDGSEAMESDEKENFSASDANRELNNNHSERKIISRHKARENPQKVIRVLGKTSKETSASAATGAQGVIKYKKTKPTSPKPFRLRTNERGILKEANLERRRLVPLKDTTTTVPRFLDGNSQRRHGNKSHQKEESQGQCRYENDTFIGNQIESDTEVQKGQLRTRTAYLKTSKCAVKPEIATAATPYRRIGLTHRKPNLVNVQSAQKVESNSRKVKSFPLQQQLGKPQRVVPARKTTVSLMSRCKLDVIKETSSATSRLKEAAKPTERGATTTPNVAASTATASRGRRPPIIPKEPNFHSIHVPRSRTDKFDLGVKPITITSGVATSYQCSQLLH</sequence>
<feature type="compositionally biased region" description="Basic and acidic residues" evidence="1">
    <location>
        <begin position="302"/>
        <end position="317"/>
    </location>
</feature>